<keyword evidence="8" id="KW-1185">Reference proteome</keyword>
<dbReference type="AlphaFoldDB" id="A0A8K0GZA9"/>
<gene>
    <name evidence="7" type="ORF">FNV43_RR16687</name>
</gene>
<dbReference type="Pfam" id="PF00319">
    <property type="entry name" value="SRF-TF"/>
    <property type="match status" value="1"/>
</dbReference>
<organism evidence="7 8">
    <name type="scientific">Rhamnella rubrinervis</name>
    <dbReference type="NCBI Taxonomy" id="2594499"/>
    <lineage>
        <taxon>Eukaryota</taxon>
        <taxon>Viridiplantae</taxon>
        <taxon>Streptophyta</taxon>
        <taxon>Embryophyta</taxon>
        <taxon>Tracheophyta</taxon>
        <taxon>Spermatophyta</taxon>
        <taxon>Magnoliopsida</taxon>
        <taxon>eudicotyledons</taxon>
        <taxon>Gunneridae</taxon>
        <taxon>Pentapetalae</taxon>
        <taxon>rosids</taxon>
        <taxon>fabids</taxon>
        <taxon>Rosales</taxon>
        <taxon>Rhamnaceae</taxon>
        <taxon>rhamnoid group</taxon>
        <taxon>Rhamneae</taxon>
        <taxon>Rhamnella</taxon>
    </lineage>
</organism>
<evidence type="ECO:0000256" key="2">
    <source>
        <dbReference type="ARBA" id="ARBA00023015"/>
    </source>
</evidence>
<dbReference type="SUPFAM" id="SSF55455">
    <property type="entry name" value="SRF-like"/>
    <property type="match status" value="1"/>
</dbReference>
<dbReference type="EMBL" id="VOIH02000007">
    <property type="protein sequence ID" value="KAF3442770.1"/>
    <property type="molecule type" value="Genomic_DNA"/>
</dbReference>
<dbReference type="Gene3D" id="3.40.1810.10">
    <property type="entry name" value="Transcription factor, MADS-box"/>
    <property type="match status" value="1"/>
</dbReference>
<dbReference type="SMART" id="SM00432">
    <property type="entry name" value="MADS"/>
    <property type="match status" value="1"/>
</dbReference>
<keyword evidence="4" id="KW-0804">Transcription</keyword>
<dbReference type="PANTHER" id="PTHR11945:SF629">
    <property type="entry name" value="OS02G0164450 PROTEIN"/>
    <property type="match status" value="1"/>
</dbReference>
<dbReference type="Proteomes" id="UP000796880">
    <property type="component" value="Unassembled WGS sequence"/>
</dbReference>
<dbReference type="InterPro" id="IPR036879">
    <property type="entry name" value="TF_MADSbox_sf"/>
</dbReference>
<dbReference type="PROSITE" id="PS50066">
    <property type="entry name" value="MADS_BOX_2"/>
    <property type="match status" value="1"/>
</dbReference>
<evidence type="ECO:0000256" key="3">
    <source>
        <dbReference type="ARBA" id="ARBA00023125"/>
    </source>
</evidence>
<comment type="caution">
    <text evidence="7">The sequence shown here is derived from an EMBL/GenBank/DDBJ whole genome shotgun (WGS) entry which is preliminary data.</text>
</comment>
<feature type="domain" description="MADS-box" evidence="6">
    <location>
        <begin position="14"/>
        <end position="64"/>
    </location>
</feature>
<proteinExistence type="predicted"/>
<accession>A0A8K0GZA9</accession>
<protein>
    <recommendedName>
        <fullName evidence="6">MADS-box domain-containing protein</fullName>
    </recommendedName>
</protein>
<evidence type="ECO:0000256" key="4">
    <source>
        <dbReference type="ARBA" id="ARBA00023163"/>
    </source>
</evidence>
<name>A0A8K0GZA9_9ROSA</name>
<dbReference type="GO" id="GO:0005634">
    <property type="term" value="C:nucleus"/>
    <property type="evidence" value="ECO:0007669"/>
    <property type="project" value="UniProtKB-SubCell"/>
</dbReference>
<reference evidence="7" key="1">
    <citation type="submission" date="2020-03" db="EMBL/GenBank/DDBJ databases">
        <title>A high-quality chromosome-level genome assembly of a woody plant with both climbing and erect habits, Rhamnella rubrinervis.</title>
        <authorList>
            <person name="Lu Z."/>
            <person name="Yang Y."/>
            <person name="Zhu X."/>
            <person name="Sun Y."/>
        </authorList>
    </citation>
    <scope>NUCLEOTIDE SEQUENCE</scope>
    <source>
        <strain evidence="7">BYM</strain>
        <tissue evidence="7">Leaf</tissue>
    </source>
</reference>
<comment type="subcellular location">
    <subcellularLocation>
        <location evidence="1">Nucleus</location>
    </subcellularLocation>
</comment>
<keyword evidence="2" id="KW-0805">Transcription regulation</keyword>
<evidence type="ECO:0000313" key="7">
    <source>
        <dbReference type="EMBL" id="KAF3442770.1"/>
    </source>
</evidence>
<evidence type="ECO:0000256" key="5">
    <source>
        <dbReference type="ARBA" id="ARBA00023242"/>
    </source>
</evidence>
<evidence type="ECO:0000256" key="1">
    <source>
        <dbReference type="ARBA" id="ARBA00004123"/>
    </source>
</evidence>
<sequence>MGETSTARRRPGGTGRRKIDIKKIENEDSLMVTFSKRRNGLFKKASELCLLSGSEIAIIVFSPRAAKPYVFGHPSSVSVINLFLGIHNSPSDGLVRKHNQSTKSILHHHGRRGLQVLKKPREETAAVANRGGECWWHSQMDHMDLHQLQRFKLALQELRAKVAEKMMNRSVVALRSYMVLNPVMVFEPVLRSARD</sequence>
<dbReference type="GO" id="GO:0000981">
    <property type="term" value="F:DNA-binding transcription factor activity, RNA polymerase II-specific"/>
    <property type="evidence" value="ECO:0007669"/>
    <property type="project" value="TreeGrafter"/>
</dbReference>
<dbReference type="GO" id="GO:0046983">
    <property type="term" value="F:protein dimerization activity"/>
    <property type="evidence" value="ECO:0007669"/>
    <property type="project" value="InterPro"/>
</dbReference>
<dbReference type="OrthoDB" id="1896642at2759"/>
<dbReference type="PANTHER" id="PTHR11945">
    <property type="entry name" value="MADS BOX PROTEIN"/>
    <property type="match status" value="1"/>
</dbReference>
<evidence type="ECO:0000313" key="8">
    <source>
        <dbReference type="Proteomes" id="UP000796880"/>
    </source>
</evidence>
<evidence type="ECO:0000259" key="6">
    <source>
        <dbReference type="PROSITE" id="PS50066"/>
    </source>
</evidence>
<dbReference type="InterPro" id="IPR002100">
    <property type="entry name" value="TF_MADSbox"/>
</dbReference>
<dbReference type="GO" id="GO:0000978">
    <property type="term" value="F:RNA polymerase II cis-regulatory region sequence-specific DNA binding"/>
    <property type="evidence" value="ECO:0007669"/>
    <property type="project" value="TreeGrafter"/>
</dbReference>
<dbReference type="PRINTS" id="PR00404">
    <property type="entry name" value="MADSDOMAIN"/>
</dbReference>
<keyword evidence="5" id="KW-0539">Nucleus</keyword>
<keyword evidence="3" id="KW-0238">DNA-binding</keyword>